<dbReference type="AlphaFoldDB" id="A0A9W9Z5Y0"/>
<sequence>MCERAALAEQLDLMEASHAEERLKLEATKTQETKLIDFLQCKAEGQAPKKKKLIGQWCKLGQFESGTVVPKHSEVTLPPTNMSKRATMNVQRETTKPAASAEEITQEPVTLT</sequence>
<gene>
    <name evidence="2" type="ORF">OS493_038470</name>
</gene>
<reference evidence="2" key="1">
    <citation type="submission" date="2023-01" db="EMBL/GenBank/DDBJ databases">
        <title>Genome assembly of the deep-sea coral Lophelia pertusa.</title>
        <authorList>
            <person name="Herrera S."/>
            <person name="Cordes E."/>
        </authorList>
    </citation>
    <scope>NUCLEOTIDE SEQUENCE</scope>
    <source>
        <strain evidence="2">USNM1676648</strain>
        <tissue evidence="2">Polyp</tissue>
    </source>
</reference>
<feature type="non-terminal residue" evidence="2">
    <location>
        <position position="112"/>
    </location>
</feature>
<dbReference type="Proteomes" id="UP001163046">
    <property type="component" value="Unassembled WGS sequence"/>
</dbReference>
<dbReference type="EMBL" id="MU826448">
    <property type="protein sequence ID" value="KAJ7375843.1"/>
    <property type="molecule type" value="Genomic_DNA"/>
</dbReference>
<organism evidence="2 3">
    <name type="scientific">Desmophyllum pertusum</name>
    <dbReference type="NCBI Taxonomy" id="174260"/>
    <lineage>
        <taxon>Eukaryota</taxon>
        <taxon>Metazoa</taxon>
        <taxon>Cnidaria</taxon>
        <taxon>Anthozoa</taxon>
        <taxon>Hexacorallia</taxon>
        <taxon>Scleractinia</taxon>
        <taxon>Caryophylliina</taxon>
        <taxon>Caryophylliidae</taxon>
        <taxon>Desmophyllum</taxon>
    </lineage>
</organism>
<protein>
    <submittedName>
        <fullName evidence="2">Uncharacterized protein</fullName>
    </submittedName>
</protein>
<dbReference type="OrthoDB" id="5919042at2759"/>
<feature type="compositionally biased region" description="Polar residues" evidence="1">
    <location>
        <begin position="78"/>
        <end position="92"/>
    </location>
</feature>
<evidence type="ECO:0000313" key="2">
    <source>
        <dbReference type="EMBL" id="KAJ7375843.1"/>
    </source>
</evidence>
<comment type="caution">
    <text evidence="2">The sequence shown here is derived from an EMBL/GenBank/DDBJ whole genome shotgun (WGS) entry which is preliminary data.</text>
</comment>
<evidence type="ECO:0000256" key="1">
    <source>
        <dbReference type="SAM" id="MobiDB-lite"/>
    </source>
</evidence>
<name>A0A9W9Z5Y0_9CNID</name>
<keyword evidence="3" id="KW-1185">Reference proteome</keyword>
<proteinExistence type="predicted"/>
<accession>A0A9W9Z5Y0</accession>
<feature type="region of interest" description="Disordered" evidence="1">
    <location>
        <begin position="72"/>
        <end position="112"/>
    </location>
</feature>
<evidence type="ECO:0000313" key="3">
    <source>
        <dbReference type="Proteomes" id="UP001163046"/>
    </source>
</evidence>